<name>A0ABU9HE27_9GAMM</name>
<dbReference type="InterPro" id="IPR036679">
    <property type="entry name" value="FlgN-like_sf"/>
</dbReference>
<organism evidence="4 5">
    <name type="scientific">Psychromonas arctica</name>
    <dbReference type="NCBI Taxonomy" id="168275"/>
    <lineage>
        <taxon>Bacteria</taxon>
        <taxon>Pseudomonadati</taxon>
        <taxon>Pseudomonadota</taxon>
        <taxon>Gammaproteobacteria</taxon>
        <taxon>Alteromonadales</taxon>
        <taxon>Psychromonadaceae</taxon>
        <taxon>Psychromonas</taxon>
    </lineage>
</organism>
<gene>
    <name evidence="4" type="ORF">V6255_13565</name>
</gene>
<accession>A0ABU9HE27</accession>
<evidence type="ECO:0000256" key="1">
    <source>
        <dbReference type="ARBA" id="ARBA00002397"/>
    </source>
</evidence>
<proteinExistence type="inferred from homology"/>
<sequence>MLTQQLSQLLESIQVLQKLLEEEKQCLKEKSFENLNTLLFNKQKLLQKINSDNKNISTKDNLTIIEQDKILSTLKQNIVNDLTECQKNNEINGRLIEMSMKSNKHLVQLLTQAKGKNSITYDQKGLLNSGSLLGKNIEA</sequence>
<dbReference type="SUPFAM" id="SSF140566">
    <property type="entry name" value="FlgN-like"/>
    <property type="match status" value="1"/>
</dbReference>
<dbReference type="Gene3D" id="1.20.58.300">
    <property type="entry name" value="FlgN-like"/>
    <property type="match status" value="1"/>
</dbReference>
<dbReference type="InterPro" id="IPR007809">
    <property type="entry name" value="FlgN-like"/>
</dbReference>
<evidence type="ECO:0000256" key="2">
    <source>
        <dbReference type="ARBA" id="ARBA00007703"/>
    </source>
</evidence>
<keyword evidence="4" id="KW-0282">Flagellum</keyword>
<evidence type="ECO:0000256" key="3">
    <source>
        <dbReference type="ARBA" id="ARBA00022795"/>
    </source>
</evidence>
<comment type="caution">
    <text evidence="4">The sequence shown here is derived from an EMBL/GenBank/DDBJ whole genome shotgun (WGS) entry which is preliminary data.</text>
</comment>
<dbReference type="EMBL" id="JBAKBA010000034">
    <property type="protein sequence ID" value="MEL0660165.1"/>
    <property type="molecule type" value="Genomic_DNA"/>
</dbReference>
<dbReference type="Proteomes" id="UP001366060">
    <property type="component" value="Unassembled WGS sequence"/>
</dbReference>
<dbReference type="RefSeq" id="WP_341628642.1">
    <property type="nucleotide sequence ID" value="NZ_JBAKBA010000034.1"/>
</dbReference>
<protein>
    <submittedName>
        <fullName evidence="4">Flagellar protein FlgN</fullName>
    </submittedName>
</protein>
<keyword evidence="3" id="KW-1005">Bacterial flagellum biogenesis</keyword>
<comment type="function">
    <text evidence="1">Required for the efficient initiation of filament assembly.</text>
</comment>
<evidence type="ECO:0000313" key="5">
    <source>
        <dbReference type="Proteomes" id="UP001366060"/>
    </source>
</evidence>
<dbReference type="Pfam" id="PF05130">
    <property type="entry name" value="FlgN"/>
    <property type="match status" value="1"/>
</dbReference>
<keyword evidence="5" id="KW-1185">Reference proteome</keyword>
<reference evidence="4 5" key="1">
    <citation type="submission" date="2024-02" db="EMBL/GenBank/DDBJ databases">
        <title>Bacteria isolated from the canopy kelp, Nereocystis luetkeana.</title>
        <authorList>
            <person name="Pfister C.A."/>
            <person name="Younker I.T."/>
            <person name="Light S.H."/>
        </authorList>
    </citation>
    <scope>NUCLEOTIDE SEQUENCE [LARGE SCALE GENOMIC DNA]</scope>
    <source>
        <strain evidence="4 5">TI.2.07</strain>
    </source>
</reference>
<comment type="similarity">
    <text evidence="2">Belongs to the FlgN family.</text>
</comment>
<keyword evidence="4" id="KW-0969">Cilium</keyword>
<keyword evidence="4" id="KW-0966">Cell projection</keyword>
<evidence type="ECO:0000313" key="4">
    <source>
        <dbReference type="EMBL" id="MEL0660165.1"/>
    </source>
</evidence>